<dbReference type="OrthoDB" id="9795085at2"/>
<comment type="catalytic activity">
    <reaction evidence="5">
        <text>trans-aconitate + S-adenosyl-L-methionine = (E)-3-(methoxycarbonyl)pent-2-enedioate + S-adenosyl-L-homocysteine</text>
        <dbReference type="Rhea" id="RHEA:14969"/>
        <dbReference type="ChEBI" id="CHEBI:15708"/>
        <dbReference type="ChEBI" id="CHEBI:57470"/>
        <dbReference type="ChEBI" id="CHEBI:57856"/>
        <dbReference type="ChEBI" id="CHEBI:59789"/>
        <dbReference type="EC" id="2.1.1.144"/>
    </reaction>
</comment>
<comment type="subcellular location">
    <subcellularLocation>
        <location evidence="5">Cytoplasm</location>
    </subcellularLocation>
</comment>
<proteinExistence type="inferred from homology"/>
<evidence type="ECO:0000313" key="7">
    <source>
        <dbReference type="EMBL" id="TCL02538.1"/>
    </source>
</evidence>
<dbReference type="AlphaFoldDB" id="A0A4V6NFL4"/>
<organism evidence="7 8">
    <name type="scientific">Sodalis ligni</name>
    <dbReference type="NCBI Taxonomy" id="2697027"/>
    <lineage>
        <taxon>Bacteria</taxon>
        <taxon>Pseudomonadati</taxon>
        <taxon>Pseudomonadota</taxon>
        <taxon>Gammaproteobacteria</taxon>
        <taxon>Enterobacterales</taxon>
        <taxon>Bruguierivoracaceae</taxon>
        <taxon>Sodalis</taxon>
    </lineage>
</organism>
<keyword evidence="8" id="KW-1185">Reference proteome</keyword>
<dbReference type="GO" id="GO:0032259">
    <property type="term" value="P:methylation"/>
    <property type="evidence" value="ECO:0007669"/>
    <property type="project" value="UniProtKB-KW"/>
</dbReference>
<dbReference type="HAMAP" id="MF_00560">
    <property type="entry name" value="Tran_acon_Me_trans"/>
    <property type="match status" value="1"/>
</dbReference>
<evidence type="ECO:0000256" key="2">
    <source>
        <dbReference type="ARBA" id="ARBA00022603"/>
    </source>
</evidence>
<evidence type="ECO:0000256" key="3">
    <source>
        <dbReference type="ARBA" id="ARBA00022679"/>
    </source>
</evidence>
<dbReference type="SUPFAM" id="SSF53335">
    <property type="entry name" value="S-adenosyl-L-methionine-dependent methyltransferases"/>
    <property type="match status" value="1"/>
</dbReference>
<dbReference type="InterPro" id="IPR023506">
    <property type="entry name" value="Trans-aconitate_MeTrfase"/>
</dbReference>
<dbReference type="PANTHER" id="PTHR43861">
    <property type="entry name" value="TRANS-ACONITATE 2-METHYLTRANSFERASE-RELATED"/>
    <property type="match status" value="1"/>
</dbReference>
<evidence type="ECO:0000256" key="5">
    <source>
        <dbReference type="HAMAP-Rule" id="MF_00560"/>
    </source>
</evidence>
<dbReference type="PANTHER" id="PTHR43861:SF1">
    <property type="entry name" value="TRANS-ACONITATE 2-METHYLTRANSFERASE"/>
    <property type="match status" value="1"/>
</dbReference>
<comment type="caution">
    <text evidence="7">The sequence shown here is derived from an EMBL/GenBank/DDBJ whole genome shotgun (WGS) entry which is preliminary data.</text>
</comment>
<dbReference type="InterPro" id="IPR041698">
    <property type="entry name" value="Methyltransf_25"/>
</dbReference>
<dbReference type="Gene3D" id="3.40.50.150">
    <property type="entry name" value="Vaccinia Virus protein VP39"/>
    <property type="match status" value="1"/>
</dbReference>
<keyword evidence="2 5" id="KW-0489">Methyltransferase</keyword>
<accession>A0A4V6NFL4</accession>
<dbReference type="EC" id="2.1.1.144" evidence="5"/>
<dbReference type="RefSeq" id="WP_132921479.1">
    <property type="nucleotide sequence ID" value="NZ_SJOI01000001.1"/>
</dbReference>
<dbReference type="GO" id="GO:0005737">
    <property type="term" value="C:cytoplasm"/>
    <property type="evidence" value="ECO:0007669"/>
    <property type="project" value="UniProtKB-SubCell"/>
</dbReference>
<dbReference type="Proteomes" id="UP000294555">
    <property type="component" value="Unassembled WGS sequence"/>
</dbReference>
<feature type="domain" description="Methyltransferase" evidence="6">
    <location>
        <begin position="35"/>
        <end position="124"/>
    </location>
</feature>
<evidence type="ECO:0000256" key="4">
    <source>
        <dbReference type="ARBA" id="ARBA00022691"/>
    </source>
</evidence>
<comment type="similarity">
    <text evidence="5">Belongs to the methyltransferase superfamily. Tam family.</text>
</comment>
<evidence type="ECO:0000259" key="6">
    <source>
        <dbReference type="Pfam" id="PF13649"/>
    </source>
</evidence>
<keyword evidence="1 5" id="KW-0963">Cytoplasm</keyword>
<dbReference type="EMBL" id="SJOI01000001">
    <property type="protein sequence ID" value="TCL02538.1"/>
    <property type="molecule type" value="Genomic_DNA"/>
</dbReference>
<keyword evidence="3 5" id="KW-0808">Transferase</keyword>
<reference evidence="7 8" key="1">
    <citation type="submission" date="2019-02" db="EMBL/GenBank/DDBJ databases">
        <title>Investigation of anaerobic lignin degradation for improved lignocellulosic biofuels.</title>
        <authorList>
            <person name="Deangelis K."/>
        </authorList>
    </citation>
    <scope>NUCLEOTIDE SEQUENCE [LARGE SCALE GENOMIC DNA]</scope>
    <source>
        <strain evidence="7 8">159R</strain>
    </source>
</reference>
<evidence type="ECO:0000256" key="1">
    <source>
        <dbReference type="ARBA" id="ARBA00022490"/>
    </source>
</evidence>
<dbReference type="NCBIfam" id="NF002463">
    <property type="entry name" value="PRK01683.1"/>
    <property type="match status" value="1"/>
</dbReference>
<protein>
    <recommendedName>
        <fullName evidence="5">Trans-aconitate 2-methyltransferase</fullName>
        <ecNumber evidence="5">2.1.1.144</ecNumber>
    </recommendedName>
</protein>
<evidence type="ECO:0000313" key="8">
    <source>
        <dbReference type="Proteomes" id="UP000294555"/>
    </source>
</evidence>
<dbReference type="CDD" id="cd02440">
    <property type="entry name" value="AdoMet_MTases"/>
    <property type="match status" value="1"/>
</dbReference>
<sequence>MQDWNPQLYRQFEAERTRPALELIARIETENPRQVTDLGCGPGNSTEGLFERFPQATVTGVDSSEAMLEHARQRLPACRFSREDILRWQPAAAQDIVYANASLQWVPDHEILFPRLFSMVAPGGSLAVQMPDNRQEPSHREMRRVADEGPWRDRIGEAAQVRVKILSAAEYYDLLAPHAERVDIWRTSYFHVMPSHQAVVEWVRATGLRPFLEPLTDEQRPEFLKKYLQAIEDAYPPRVDGSVLLAYPRLFIVARKSR</sequence>
<dbReference type="Pfam" id="PF13649">
    <property type="entry name" value="Methyltransf_25"/>
    <property type="match status" value="1"/>
</dbReference>
<dbReference type="InterPro" id="IPR029063">
    <property type="entry name" value="SAM-dependent_MTases_sf"/>
</dbReference>
<dbReference type="InterPro" id="IPR023149">
    <property type="entry name" value="Trans_acon_MeTrfase_C"/>
</dbReference>
<gene>
    <name evidence="5" type="primary">tam</name>
    <name evidence="7" type="ORF">EZJ58_0560</name>
</gene>
<name>A0A4V6NFL4_9GAMM</name>
<dbReference type="Gene3D" id="1.10.150.290">
    <property type="entry name" value="S-adenosyl-L-methionine-dependent methyltransferases"/>
    <property type="match status" value="1"/>
</dbReference>
<comment type="function">
    <text evidence="5">Catalyzes the S-adenosylmethionine monomethyl esterification of trans-aconitate.</text>
</comment>
<keyword evidence="4 5" id="KW-0949">S-adenosyl-L-methionine</keyword>
<dbReference type="GO" id="GO:0030798">
    <property type="term" value="F:trans-aconitate 2-methyltransferase activity"/>
    <property type="evidence" value="ECO:0007669"/>
    <property type="project" value="UniProtKB-UniRule"/>
</dbReference>